<proteinExistence type="predicted"/>
<name>A0A6P6MSE6_CARAU</name>
<evidence type="ECO:0000313" key="2">
    <source>
        <dbReference type="Proteomes" id="UP000515129"/>
    </source>
</evidence>
<protein>
    <submittedName>
        <fullName evidence="3">Surfeit locus protein 2</fullName>
    </submittedName>
</protein>
<feature type="region of interest" description="Disordered" evidence="1">
    <location>
        <begin position="126"/>
        <end position="255"/>
    </location>
</feature>
<dbReference type="InterPro" id="IPR008833">
    <property type="entry name" value="Surf2"/>
</dbReference>
<dbReference type="CTD" id="6835"/>
<feature type="compositionally biased region" description="Acidic residues" evidence="1">
    <location>
        <begin position="191"/>
        <end position="218"/>
    </location>
</feature>
<dbReference type="PANTHER" id="PTHR34348:SF1">
    <property type="entry name" value="SURFEIT LOCUS PROTEIN 2"/>
    <property type="match status" value="1"/>
</dbReference>
<sequence length="255" mass="29263">MEDLPEDLRSFLQKYPCFQLTDSKKIRCSLNAHEFPCSLAELQRFTAGNKYKKLCAQAEFDYSQYEPHIVSSTKQPDHLFCKLTLRHINRVPQHVVRHVSGRRYRRALEKYEECVRQGVEFVPVQLKQKKRPKEAAGSEGRATGSERRASRKQDSGVWTPSSSGGEDSDSSDSMSDLYPPSVFTVKKPDDEQNVSDAEEDDFQTDDDDDDEDVSEMEVENQMQKRKKVQSAGFTKKFKKNKKKKGFKHVAKANGK</sequence>
<feature type="compositionally biased region" description="Basic residues" evidence="1">
    <location>
        <begin position="235"/>
        <end position="255"/>
    </location>
</feature>
<dbReference type="Pfam" id="PF05477">
    <property type="entry name" value="SURF2"/>
    <property type="match status" value="1"/>
</dbReference>
<dbReference type="OrthoDB" id="127285at2759"/>
<dbReference type="PANTHER" id="PTHR34348">
    <property type="entry name" value="SURFEIT LOCUS PROTEIN 2"/>
    <property type="match status" value="1"/>
</dbReference>
<dbReference type="KEGG" id="caua:113070420"/>
<dbReference type="AlphaFoldDB" id="A0A6P6MSE6"/>
<dbReference type="RefSeq" id="XP_026099492.1">
    <property type="nucleotide sequence ID" value="XM_026243707.1"/>
</dbReference>
<dbReference type="Proteomes" id="UP000515129">
    <property type="component" value="Chromosome 5"/>
</dbReference>
<accession>A0A6P6MSE6</accession>
<dbReference type="GeneID" id="113070420"/>
<feature type="compositionally biased region" description="Low complexity" evidence="1">
    <location>
        <begin position="161"/>
        <end position="176"/>
    </location>
</feature>
<gene>
    <name evidence="3" type="primary">surf2</name>
</gene>
<reference evidence="3" key="1">
    <citation type="submission" date="2025-08" db="UniProtKB">
        <authorList>
            <consortium name="RefSeq"/>
        </authorList>
    </citation>
    <scope>IDENTIFICATION</scope>
    <source>
        <strain evidence="3">Wakin</strain>
        <tissue evidence="3">Muscle</tissue>
    </source>
</reference>
<keyword evidence="2" id="KW-1185">Reference proteome</keyword>
<evidence type="ECO:0000256" key="1">
    <source>
        <dbReference type="SAM" id="MobiDB-lite"/>
    </source>
</evidence>
<feature type="compositionally biased region" description="Basic and acidic residues" evidence="1">
    <location>
        <begin position="144"/>
        <end position="154"/>
    </location>
</feature>
<organism evidence="2 3">
    <name type="scientific">Carassius auratus</name>
    <name type="common">Goldfish</name>
    <dbReference type="NCBI Taxonomy" id="7957"/>
    <lineage>
        <taxon>Eukaryota</taxon>
        <taxon>Metazoa</taxon>
        <taxon>Chordata</taxon>
        <taxon>Craniata</taxon>
        <taxon>Vertebrata</taxon>
        <taxon>Euteleostomi</taxon>
        <taxon>Actinopterygii</taxon>
        <taxon>Neopterygii</taxon>
        <taxon>Teleostei</taxon>
        <taxon>Ostariophysi</taxon>
        <taxon>Cypriniformes</taxon>
        <taxon>Cyprinidae</taxon>
        <taxon>Cyprininae</taxon>
        <taxon>Carassius</taxon>
    </lineage>
</organism>
<evidence type="ECO:0000313" key="3">
    <source>
        <dbReference type="RefSeq" id="XP_026099492.1"/>
    </source>
</evidence>